<feature type="region of interest" description="Disordered" evidence="1">
    <location>
        <begin position="49"/>
        <end position="74"/>
    </location>
</feature>
<feature type="compositionally biased region" description="Gly residues" evidence="1">
    <location>
        <begin position="59"/>
        <end position="74"/>
    </location>
</feature>
<dbReference type="EMBL" id="BAAAPW010000006">
    <property type="protein sequence ID" value="GAA2043663.1"/>
    <property type="molecule type" value="Genomic_DNA"/>
</dbReference>
<feature type="domain" description="SGNH hydrolase-type esterase" evidence="2">
    <location>
        <begin position="84"/>
        <end position="298"/>
    </location>
</feature>
<evidence type="ECO:0000313" key="4">
    <source>
        <dbReference type="Proteomes" id="UP001501196"/>
    </source>
</evidence>
<evidence type="ECO:0000313" key="3">
    <source>
        <dbReference type="EMBL" id="GAA2043663.1"/>
    </source>
</evidence>
<dbReference type="InterPro" id="IPR036514">
    <property type="entry name" value="SGNH_hydro_sf"/>
</dbReference>
<dbReference type="Proteomes" id="UP001501196">
    <property type="component" value="Unassembled WGS sequence"/>
</dbReference>
<gene>
    <name evidence="3" type="ORF">GCM10009819_32920</name>
</gene>
<name>A0ABP5GIY7_9MICO</name>
<comment type="caution">
    <text evidence="3">The sequence shown here is derived from an EMBL/GenBank/DDBJ whole genome shotgun (WGS) entry which is preliminary data.</text>
</comment>
<evidence type="ECO:0000259" key="2">
    <source>
        <dbReference type="Pfam" id="PF13472"/>
    </source>
</evidence>
<dbReference type="InterPro" id="IPR037460">
    <property type="entry name" value="SEST-like"/>
</dbReference>
<accession>A0ABP5GIY7</accession>
<reference evidence="4" key="1">
    <citation type="journal article" date="2019" name="Int. J. Syst. Evol. Microbiol.">
        <title>The Global Catalogue of Microorganisms (GCM) 10K type strain sequencing project: providing services to taxonomists for standard genome sequencing and annotation.</title>
        <authorList>
            <consortium name="The Broad Institute Genomics Platform"/>
            <consortium name="The Broad Institute Genome Sequencing Center for Infectious Disease"/>
            <person name="Wu L."/>
            <person name="Ma J."/>
        </authorList>
    </citation>
    <scope>NUCLEOTIDE SEQUENCE [LARGE SCALE GENOMIC DNA]</scope>
    <source>
        <strain evidence="4">JCM 15672</strain>
    </source>
</reference>
<sequence>MTSNMRLDAAGPSFPARRAALVAAAVLAALGLLLGSTLTGPADAAHAAVSAAKPDKPGKPGGGGGNGGGGGSGGGGSTELEYAAVGDSFAAGAGGGSYLDTTCYRSSKSYPKLLDGDADKVLVAFPACSGADTSDVIAQAASVPTTAKVITVTVGGNDVGFADVMQNCFVFVTSSCASKIAAGAAIVDSQEFADDIALVVTTLRQRAPDAKVIVAGYPLLFWENGSGVNPKYAWADEVNDETVALNDRIQGVVEVNGGVFVDVEDDFDGHGIGSSDPWINDRNWLSLSTSFHPNATGYLAYAAAIREVPLQ</sequence>
<dbReference type="PANTHER" id="PTHR37981:SF1">
    <property type="entry name" value="SGNH HYDROLASE-TYPE ESTERASE DOMAIN-CONTAINING PROTEIN"/>
    <property type="match status" value="1"/>
</dbReference>
<organism evidence="3 4">
    <name type="scientific">Agromyces tropicus</name>
    <dbReference type="NCBI Taxonomy" id="555371"/>
    <lineage>
        <taxon>Bacteria</taxon>
        <taxon>Bacillati</taxon>
        <taxon>Actinomycetota</taxon>
        <taxon>Actinomycetes</taxon>
        <taxon>Micrococcales</taxon>
        <taxon>Microbacteriaceae</taxon>
        <taxon>Agromyces</taxon>
    </lineage>
</organism>
<dbReference type="InterPro" id="IPR013830">
    <property type="entry name" value="SGNH_hydro"/>
</dbReference>
<dbReference type="Pfam" id="PF13472">
    <property type="entry name" value="Lipase_GDSL_2"/>
    <property type="match status" value="1"/>
</dbReference>
<dbReference type="SUPFAM" id="SSF52266">
    <property type="entry name" value="SGNH hydrolase"/>
    <property type="match status" value="1"/>
</dbReference>
<protein>
    <recommendedName>
        <fullName evidence="2">SGNH hydrolase-type esterase domain-containing protein</fullName>
    </recommendedName>
</protein>
<keyword evidence="4" id="KW-1185">Reference proteome</keyword>
<dbReference type="CDD" id="cd01823">
    <property type="entry name" value="SEST_like"/>
    <property type="match status" value="1"/>
</dbReference>
<dbReference type="InterPro" id="IPR006311">
    <property type="entry name" value="TAT_signal"/>
</dbReference>
<dbReference type="PANTHER" id="PTHR37981">
    <property type="entry name" value="LIPASE 2"/>
    <property type="match status" value="1"/>
</dbReference>
<dbReference type="RefSeq" id="WP_344377260.1">
    <property type="nucleotide sequence ID" value="NZ_BAAAPW010000006.1"/>
</dbReference>
<dbReference type="PROSITE" id="PS51318">
    <property type="entry name" value="TAT"/>
    <property type="match status" value="1"/>
</dbReference>
<proteinExistence type="predicted"/>
<dbReference type="Gene3D" id="3.40.50.1110">
    <property type="entry name" value="SGNH hydrolase"/>
    <property type="match status" value="1"/>
</dbReference>
<evidence type="ECO:0000256" key="1">
    <source>
        <dbReference type="SAM" id="MobiDB-lite"/>
    </source>
</evidence>